<feature type="region of interest" description="Disordered" evidence="1">
    <location>
        <begin position="102"/>
        <end position="153"/>
    </location>
</feature>
<dbReference type="Proteomes" id="UP000064967">
    <property type="component" value="Chromosome"/>
</dbReference>
<evidence type="ECO:0000313" key="3">
    <source>
        <dbReference type="Proteomes" id="UP000064967"/>
    </source>
</evidence>
<feature type="compositionally biased region" description="Pro residues" evidence="1">
    <location>
        <begin position="108"/>
        <end position="118"/>
    </location>
</feature>
<dbReference type="EMBL" id="CP012333">
    <property type="protein sequence ID" value="AKV04534.1"/>
    <property type="molecule type" value="Genomic_DNA"/>
</dbReference>
<gene>
    <name evidence="2" type="ORF">AKJ09_11197</name>
</gene>
<accession>A0A0K1QFJ6</accession>
<organism evidence="2 3">
    <name type="scientific">Labilithrix luteola</name>
    <dbReference type="NCBI Taxonomy" id="1391654"/>
    <lineage>
        <taxon>Bacteria</taxon>
        <taxon>Pseudomonadati</taxon>
        <taxon>Myxococcota</taxon>
        <taxon>Polyangia</taxon>
        <taxon>Polyangiales</taxon>
        <taxon>Labilitrichaceae</taxon>
        <taxon>Labilithrix</taxon>
    </lineage>
</organism>
<protein>
    <submittedName>
        <fullName evidence="2">Uncharacterized protein</fullName>
    </submittedName>
</protein>
<reference evidence="2 3" key="1">
    <citation type="submission" date="2015-08" db="EMBL/GenBank/DDBJ databases">
        <authorList>
            <person name="Babu N.S."/>
            <person name="Beckwith C.J."/>
            <person name="Beseler K.G."/>
            <person name="Brison A."/>
            <person name="Carone J.V."/>
            <person name="Caskin T.P."/>
            <person name="Diamond M."/>
            <person name="Durham M.E."/>
            <person name="Foxe J.M."/>
            <person name="Go M."/>
            <person name="Henderson B.A."/>
            <person name="Jones I.B."/>
            <person name="McGettigan J.A."/>
            <person name="Micheletti S.J."/>
            <person name="Nasrallah M.E."/>
            <person name="Ortiz D."/>
            <person name="Piller C.R."/>
            <person name="Privatt S.R."/>
            <person name="Schneider S.L."/>
            <person name="Sharp S."/>
            <person name="Smith T.C."/>
            <person name="Stanton J.D."/>
            <person name="Ullery H.E."/>
            <person name="Wilson R.J."/>
            <person name="Serrano M.G."/>
            <person name="Buck G."/>
            <person name="Lee V."/>
            <person name="Wang Y."/>
            <person name="Carvalho R."/>
            <person name="Voegtly L."/>
            <person name="Shi R."/>
            <person name="Duckworth R."/>
            <person name="Johnson A."/>
            <person name="Loviza R."/>
            <person name="Walstead R."/>
            <person name="Shah Z."/>
            <person name="Kiflezghi M."/>
            <person name="Wade K."/>
            <person name="Ball S.L."/>
            <person name="Bradley K.W."/>
            <person name="Asai D.J."/>
            <person name="Bowman C.A."/>
            <person name="Russell D.A."/>
            <person name="Pope W.H."/>
            <person name="Jacobs-Sera D."/>
            <person name="Hendrix R.W."/>
            <person name="Hatfull G.F."/>
        </authorList>
    </citation>
    <scope>NUCLEOTIDE SEQUENCE [LARGE SCALE GENOMIC DNA]</scope>
    <source>
        <strain evidence="2 3">DSM 27648</strain>
    </source>
</reference>
<sequence>MRSSGSHFPEGPKAGVSHVLSLASGTRVDISSTSWIAVMLHGTSMVSRRDHSTDRRPPCGITGTHVAAARVAMTTTTTKTTRRLAIVLGVASLALFCALGACRGDGPPSEPRTPPNSPIPEVDRPEEPKPPLPNPFTDSGASAQPKTTTQTPR</sequence>
<feature type="compositionally biased region" description="Polar residues" evidence="1">
    <location>
        <begin position="136"/>
        <end position="153"/>
    </location>
</feature>
<evidence type="ECO:0000256" key="1">
    <source>
        <dbReference type="SAM" id="MobiDB-lite"/>
    </source>
</evidence>
<dbReference type="KEGG" id="llu:AKJ09_11197"/>
<proteinExistence type="predicted"/>
<dbReference type="AlphaFoldDB" id="A0A0K1QFJ6"/>
<keyword evidence="3" id="KW-1185">Reference proteome</keyword>
<name>A0A0K1QFJ6_9BACT</name>
<evidence type="ECO:0000313" key="2">
    <source>
        <dbReference type="EMBL" id="AKV04534.1"/>
    </source>
</evidence>